<evidence type="ECO:0000313" key="3">
    <source>
        <dbReference type="Proteomes" id="UP000555756"/>
    </source>
</evidence>
<protein>
    <recommendedName>
        <fullName evidence="4">Acetyl-CoA carboxylase biotin carboxyl carrier protein subunit</fullName>
    </recommendedName>
</protein>
<feature type="region of interest" description="Disordered" evidence="1">
    <location>
        <begin position="35"/>
        <end position="57"/>
    </location>
</feature>
<dbReference type="SUPFAM" id="SSF51230">
    <property type="entry name" value="Single hybrid motif"/>
    <property type="match status" value="1"/>
</dbReference>
<keyword evidence="3" id="KW-1185">Reference proteome</keyword>
<proteinExistence type="predicted"/>
<dbReference type="Proteomes" id="UP000555756">
    <property type="component" value="Unassembled WGS sequence"/>
</dbReference>
<organism evidence="2 3">
    <name type="scientific">Gluconacetobacter azotocaptans</name>
    <dbReference type="NCBI Taxonomy" id="142834"/>
    <lineage>
        <taxon>Bacteria</taxon>
        <taxon>Pseudomonadati</taxon>
        <taxon>Pseudomonadota</taxon>
        <taxon>Alphaproteobacteria</taxon>
        <taxon>Acetobacterales</taxon>
        <taxon>Acetobacteraceae</taxon>
        <taxon>Gluconacetobacter</taxon>
    </lineage>
</organism>
<accession>A0A7W4JSY1</accession>
<evidence type="ECO:0000256" key="1">
    <source>
        <dbReference type="SAM" id="MobiDB-lite"/>
    </source>
</evidence>
<name>A0A7W4JSY1_9PROT</name>
<reference evidence="2 3" key="1">
    <citation type="submission" date="2020-04" db="EMBL/GenBank/DDBJ databases">
        <title>Description of novel Gluconacetobacter.</title>
        <authorList>
            <person name="Sombolestani A."/>
        </authorList>
    </citation>
    <scope>NUCLEOTIDE SEQUENCE [LARGE SCALE GENOMIC DNA]</scope>
    <source>
        <strain evidence="2 3">LMG 21311</strain>
    </source>
</reference>
<gene>
    <name evidence="2" type="ORF">HLH34_10035</name>
</gene>
<evidence type="ECO:0008006" key="4">
    <source>
        <dbReference type="Google" id="ProtNLM"/>
    </source>
</evidence>
<sequence>MDSIERRRRIVRLMRARGVLSLECQDGTSRLGIRLAPPAGESGATPRPAPPVPSDIPSDIWAVSPEPGLLLRCRPLEDTPRGAEGTPVAQDDIRASVRIDDALLPVTAPLAGTIGPCRAEDGAPVGYHQPLFSITPAR</sequence>
<dbReference type="EMBL" id="JABEQF010000006">
    <property type="protein sequence ID" value="MBB2190300.1"/>
    <property type="molecule type" value="Genomic_DNA"/>
</dbReference>
<dbReference type="InterPro" id="IPR011053">
    <property type="entry name" value="Single_hybrid_motif"/>
</dbReference>
<dbReference type="RefSeq" id="WP_183119442.1">
    <property type="nucleotide sequence ID" value="NZ_JABEQF010000006.1"/>
</dbReference>
<dbReference type="AlphaFoldDB" id="A0A7W4JSY1"/>
<evidence type="ECO:0000313" key="2">
    <source>
        <dbReference type="EMBL" id="MBB2190300.1"/>
    </source>
</evidence>
<dbReference type="Gene3D" id="2.40.50.100">
    <property type="match status" value="1"/>
</dbReference>
<comment type="caution">
    <text evidence="2">The sequence shown here is derived from an EMBL/GenBank/DDBJ whole genome shotgun (WGS) entry which is preliminary data.</text>
</comment>